<accession>A0A0G2Y1A5</accession>
<sequence>MNPTSVEVNTTNTEVNQKSQCTVDAPSDCQCNLTSETVIDVNDKIDVVVVDTSDNIPKPQITEKVVEKEVVEQVKKTSTIKVRLEAKTKLNYINQFLDQAPKESVVLHKGLDVELVSGITISIGDNRENKYTVVSEWLPVPVRTTNTNTPNPNNLTSVNCVLPSETVVLTDRGLPWKLPVDFSVELPNPCPVTIYAGTKLQQNEFQVVLASDCKVNVVY</sequence>
<evidence type="ECO:0000313" key="1">
    <source>
        <dbReference type="EMBL" id="AKI79473.1"/>
    </source>
</evidence>
<reference evidence="1 2" key="1">
    <citation type="submission" date="2014-10" db="EMBL/GenBank/DDBJ databases">
        <title>Pan-genome analysis of Brazilian lineage A amoebal mimiviruses.</title>
        <authorList>
            <person name="Assis F.L."/>
            <person name="Abrahao J.S."/>
            <person name="Kroon E.G."/>
            <person name="Dornas F.P."/>
            <person name="Andrade K.R."/>
            <person name="Borato P.V.M."/>
            <person name="Pilotto M.R."/>
            <person name="Benamar S."/>
            <person name="LaScola B."/>
            <person name="Colson P."/>
        </authorList>
    </citation>
    <scope>NUCLEOTIDE SEQUENCE [LARGE SCALE GENOMIC DNA]</scope>
    <source>
        <strain evidence="1 2">Oyster</strain>
    </source>
</reference>
<dbReference type="EMBL" id="KM982401">
    <property type="protein sequence ID" value="AKI79473.1"/>
    <property type="molecule type" value="Genomic_DNA"/>
</dbReference>
<evidence type="ECO:0000313" key="2">
    <source>
        <dbReference type="Proteomes" id="UP000241474"/>
    </source>
</evidence>
<protein>
    <submittedName>
        <fullName evidence="1">Uncharacterized protein</fullName>
    </submittedName>
</protein>
<organism evidence="1 2">
    <name type="scientific">Acanthamoeba polyphaga mimivirus</name>
    <name type="common">APMV</name>
    <dbReference type="NCBI Taxonomy" id="212035"/>
    <lineage>
        <taxon>Viruses</taxon>
        <taxon>Varidnaviria</taxon>
        <taxon>Bamfordvirae</taxon>
        <taxon>Nucleocytoviricota</taxon>
        <taxon>Megaviricetes</taxon>
        <taxon>Imitervirales</taxon>
        <taxon>Mimiviridae</taxon>
        <taxon>Megamimivirinae</taxon>
        <taxon>Mimivirus</taxon>
        <taxon>Mimivirus bradfordmassiliense</taxon>
    </lineage>
</organism>
<dbReference type="Proteomes" id="UP000241474">
    <property type="component" value="Segment"/>
</dbReference>
<name>A0A0G2Y1A5_MIMIV</name>
<organismHost>
    <name type="scientific">Acanthamoeba polyphaga</name>
    <name type="common">Amoeba</name>
    <dbReference type="NCBI Taxonomy" id="5757"/>
</organismHost>
<proteinExistence type="predicted"/>